<dbReference type="EMBL" id="JAVDXT010000001">
    <property type="protein sequence ID" value="MDR7375899.1"/>
    <property type="molecule type" value="Genomic_DNA"/>
</dbReference>
<organism evidence="1 2">
    <name type="scientific">Rhodoferax ferrireducens</name>
    <dbReference type="NCBI Taxonomy" id="192843"/>
    <lineage>
        <taxon>Bacteria</taxon>
        <taxon>Pseudomonadati</taxon>
        <taxon>Pseudomonadota</taxon>
        <taxon>Betaproteobacteria</taxon>
        <taxon>Burkholderiales</taxon>
        <taxon>Comamonadaceae</taxon>
        <taxon>Rhodoferax</taxon>
    </lineage>
</organism>
<keyword evidence="2" id="KW-1185">Reference proteome</keyword>
<accession>A0ABU2C3K0</accession>
<evidence type="ECO:0000313" key="2">
    <source>
        <dbReference type="Proteomes" id="UP001180487"/>
    </source>
</evidence>
<comment type="caution">
    <text evidence="1">The sequence shown here is derived from an EMBL/GenBank/DDBJ whole genome shotgun (WGS) entry which is preliminary data.</text>
</comment>
<protein>
    <submittedName>
        <fullName evidence="1">Uncharacterized protein</fullName>
    </submittedName>
</protein>
<name>A0ABU2C3K0_9BURK</name>
<sequence>MSQTFGMETPSAHGLSAHRQPTRYLVVIDSGGSMVARLFLASREPVAEFDASVEEVTHMIDGLVPETGAAGTEWDVALQGHNPSERAEAKVYTLSI</sequence>
<proteinExistence type="predicted"/>
<dbReference type="Proteomes" id="UP001180487">
    <property type="component" value="Unassembled WGS sequence"/>
</dbReference>
<dbReference type="RefSeq" id="WP_310370453.1">
    <property type="nucleotide sequence ID" value="NZ_JAVDXT010000001.1"/>
</dbReference>
<reference evidence="1 2" key="1">
    <citation type="submission" date="2023-07" db="EMBL/GenBank/DDBJ databases">
        <title>Sorghum-associated microbial communities from plants grown in Nebraska, USA.</title>
        <authorList>
            <person name="Schachtman D."/>
        </authorList>
    </citation>
    <scope>NUCLEOTIDE SEQUENCE [LARGE SCALE GENOMIC DNA]</scope>
    <source>
        <strain evidence="1 2">BE313</strain>
    </source>
</reference>
<evidence type="ECO:0000313" key="1">
    <source>
        <dbReference type="EMBL" id="MDR7375899.1"/>
    </source>
</evidence>
<gene>
    <name evidence="1" type="ORF">J2X19_000557</name>
</gene>